<organism evidence="13 14">
    <name type="scientific">Hasllibacter halocynthiae</name>
    <dbReference type="NCBI Taxonomy" id="595589"/>
    <lineage>
        <taxon>Bacteria</taxon>
        <taxon>Pseudomonadati</taxon>
        <taxon>Pseudomonadota</taxon>
        <taxon>Alphaproteobacteria</taxon>
        <taxon>Rhodobacterales</taxon>
        <taxon>Roseobacteraceae</taxon>
        <taxon>Hasllibacter</taxon>
    </lineage>
</organism>
<evidence type="ECO:0000256" key="12">
    <source>
        <dbReference type="HAMAP-Rule" id="MF_00454"/>
    </source>
</evidence>
<evidence type="ECO:0000256" key="4">
    <source>
        <dbReference type="ARBA" id="ARBA00022692"/>
    </source>
</evidence>
<keyword evidence="3" id="KW-0997">Cell inner membrane</keyword>
<evidence type="ECO:0000256" key="7">
    <source>
        <dbReference type="ARBA" id="ARBA00023065"/>
    </source>
</evidence>
<gene>
    <name evidence="12" type="primary">fluC</name>
    <name evidence="12" type="synonym">crcB</name>
    <name evidence="13" type="ORF">BCF33_2380</name>
</gene>
<evidence type="ECO:0000256" key="11">
    <source>
        <dbReference type="ARBA" id="ARBA00035585"/>
    </source>
</evidence>
<dbReference type="GO" id="GO:0005886">
    <property type="term" value="C:plasma membrane"/>
    <property type="evidence" value="ECO:0007669"/>
    <property type="project" value="UniProtKB-SubCell"/>
</dbReference>
<keyword evidence="12" id="KW-0813">Transport</keyword>
<evidence type="ECO:0000256" key="10">
    <source>
        <dbReference type="ARBA" id="ARBA00035120"/>
    </source>
</evidence>
<dbReference type="PANTHER" id="PTHR28259:SF1">
    <property type="entry name" value="FLUORIDE EXPORT PROTEIN 1-RELATED"/>
    <property type="match status" value="1"/>
</dbReference>
<evidence type="ECO:0000313" key="13">
    <source>
        <dbReference type="EMBL" id="PRY93509.1"/>
    </source>
</evidence>
<feature type="transmembrane region" description="Helical" evidence="12">
    <location>
        <begin position="64"/>
        <end position="84"/>
    </location>
</feature>
<dbReference type="OrthoDB" id="9806299at2"/>
<dbReference type="GO" id="GO:0140114">
    <property type="term" value="P:cellular detoxification of fluoride"/>
    <property type="evidence" value="ECO:0007669"/>
    <property type="project" value="UniProtKB-UniRule"/>
</dbReference>
<dbReference type="Proteomes" id="UP000238801">
    <property type="component" value="Unassembled WGS sequence"/>
</dbReference>
<evidence type="ECO:0000256" key="8">
    <source>
        <dbReference type="ARBA" id="ARBA00023136"/>
    </source>
</evidence>
<keyword evidence="6 12" id="KW-0915">Sodium</keyword>
<dbReference type="NCBIfam" id="TIGR00494">
    <property type="entry name" value="crcB"/>
    <property type="match status" value="1"/>
</dbReference>
<feature type="transmembrane region" description="Helical" evidence="12">
    <location>
        <begin position="34"/>
        <end position="57"/>
    </location>
</feature>
<dbReference type="PANTHER" id="PTHR28259">
    <property type="entry name" value="FLUORIDE EXPORT PROTEIN 1-RELATED"/>
    <property type="match status" value="1"/>
</dbReference>
<comment type="caution">
    <text evidence="13">The sequence shown here is derived from an EMBL/GenBank/DDBJ whole genome shotgun (WGS) entry which is preliminary data.</text>
</comment>
<keyword evidence="4 12" id="KW-0812">Transmembrane</keyword>
<keyword evidence="9 12" id="KW-0407">Ion channel</keyword>
<dbReference type="InterPro" id="IPR003691">
    <property type="entry name" value="FluC"/>
</dbReference>
<keyword evidence="14" id="KW-1185">Reference proteome</keyword>
<evidence type="ECO:0000256" key="5">
    <source>
        <dbReference type="ARBA" id="ARBA00022989"/>
    </source>
</evidence>
<proteinExistence type="inferred from homology"/>
<evidence type="ECO:0000256" key="3">
    <source>
        <dbReference type="ARBA" id="ARBA00022519"/>
    </source>
</evidence>
<keyword evidence="5 12" id="KW-1133">Transmembrane helix</keyword>
<accession>A0A2T0X3I9</accession>
<protein>
    <recommendedName>
        <fullName evidence="12">Fluoride-specific ion channel FluC</fullName>
    </recommendedName>
</protein>
<evidence type="ECO:0000256" key="9">
    <source>
        <dbReference type="ARBA" id="ARBA00023303"/>
    </source>
</evidence>
<reference evidence="13 14" key="1">
    <citation type="submission" date="2018-03" db="EMBL/GenBank/DDBJ databases">
        <title>Genomic Encyclopedia of Archaeal and Bacterial Type Strains, Phase II (KMG-II): from individual species to whole genera.</title>
        <authorList>
            <person name="Goeker M."/>
        </authorList>
    </citation>
    <scope>NUCLEOTIDE SEQUENCE [LARGE SCALE GENOMIC DNA]</scope>
    <source>
        <strain evidence="13 14">DSM 29318</strain>
    </source>
</reference>
<dbReference type="GO" id="GO:0046872">
    <property type="term" value="F:metal ion binding"/>
    <property type="evidence" value="ECO:0007669"/>
    <property type="project" value="UniProtKB-KW"/>
</dbReference>
<name>A0A2T0X3I9_9RHOB</name>
<feature type="transmembrane region" description="Helical" evidence="12">
    <location>
        <begin position="96"/>
        <end position="120"/>
    </location>
</feature>
<evidence type="ECO:0000313" key="14">
    <source>
        <dbReference type="Proteomes" id="UP000238801"/>
    </source>
</evidence>
<keyword evidence="2 12" id="KW-1003">Cell membrane</keyword>
<dbReference type="HAMAP" id="MF_00454">
    <property type="entry name" value="FluC"/>
    <property type="match status" value="1"/>
</dbReference>
<dbReference type="AlphaFoldDB" id="A0A2T0X3I9"/>
<comment type="similarity">
    <text evidence="10 12">Belongs to the fluoride channel Fluc/FEX (TC 1.A.43) family.</text>
</comment>
<keyword evidence="12" id="KW-0479">Metal-binding</keyword>
<dbReference type="EMBL" id="PVTT01000002">
    <property type="protein sequence ID" value="PRY93509.1"/>
    <property type="molecule type" value="Genomic_DNA"/>
</dbReference>
<comment type="function">
    <text evidence="12">Fluoride-specific ion channel. Important for reducing fluoride concentration in the cell, thus reducing its toxicity.</text>
</comment>
<feature type="binding site" evidence="12">
    <location>
        <position position="74"/>
    </location>
    <ligand>
        <name>Na(+)</name>
        <dbReference type="ChEBI" id="CHEBI:29101"/>
        <note>structural</note>
    </ligand>
</feature>
<dbReference type="GO" id="GO:0062054">
    <property type="term" value="F:fluoride channel activity"/>
    <property type="evidence" value="ECO:0007669"/>
    <property type="project" value="UniProtKB-UniRule"/>
</dbReference>
<feature type="binding site" evidence="12">
    <location>
        <position position="77"/>
    </location>
    <ligand>
        <name>Na(+)</name>
        <dbReference type="ChEBI" id="CHEBI:29101"/>
        <note>structural</note>
    </ligand>
</feature>
<comment type="subcellular location">
    <subcellularLocation>
        <location evidence="1 12">Cell membrane</location>
        <topology evidence="1 12">Multi-pass membrane protein</topology>
    </subcellularLocation>
</comment>
<keyword evidence="8 12" id="KW-0472">Membrane</keyword>
<dbReference type="Pfam" id="PF02537">
    <property type="entry name" value="CRCB"/>
    <property type="match status" value="1"/>
</dbReference>
<sequence length="124" mass="12487">MLSTLIHVALGGALGASARWGLGLWVSRHVTGALPLAVLVANVVGSALMGAFVVWAARTGHTEWLPFVAVGFLGGFTTFSTFSLEAVTLLERGEVGVAAIYVALSVGLSIGGLALGALAARAAL</sequence>
<comment type="catalytic activity">
    <reaction evidence="11">
        <text>fluoride(in) = fluoride(out)</text>
        <dbReference type="Rhea" id="RHEA:76159"/>
        <dbReference type="ChEBI" id="CHEBI:17051"/>
    </reaction>
    <physiologicalReaction direction="left-to-right" evidence="11">
        <dbReference type="Rhea" id="RHEA:76160"/>
    </physiologicalReaction>
</comment>
<comment type="activity regulation">
    <text evidence="12">Na(+) is not transported, but it plays an essential structural role and its presence is essential for fluoride channel function.</text>
</comment>
<evidence type="ECO:0000256" key="6">
    <source>
        <dbReference type="ARBA" id="ARBA00023053"/>
    </source>
</evidence>
<evidence type="ECO:0000256" key="1">
    <source>
        <dbReference type="ARBA" id="ARBA00004651"/>
    </source>
</evidence>
<evidence type="ECO:0000256" key="2">
    <source>
        <dbReference type="ARBA" id="ARBA00022475"/>
    </source>
</evidence>
<dbReference type="RefSeq" id="WP_106161618.1">
    <property type="nucleotide sequence ID" value="NZ_PVTT01000002.1"/>
</dbReference>
<keyword evidence="7 12" id="KW-0406">Ion transport</keyword>